<evidence type="ECO:0000256" key="4">
    <source>
        <dbReference type="ARBA" id="ARBA00023015"/>
    </source>
</evidence>
<dbReference type="GO" id="GO:0006351">
    <property type="term" value="P:DNA-templated transcription"/>
    <property type="evidence" value="ECO:0007669"/>
    <property type="project" value="InterPro"/>
</dbReference>
<feature type="region of interest" description="Disordered" evidence="8">
    <location>
        <begin position="17"/>
        <end position="36"/>
    </location>
</feature>
<dbReference type="CDD" id="cd00067">
    <property type="entry name" value="GAL4"/>
    <property type="match status" value="1"/>
</dbReference>
<accession>A0A1E1JWT7</accession>
<evidence type="ECO:0000313" key="10">
    <source>
        <dbReference type="EMBL" id="CZS90318.1"/>
    </source>
</evidence>
<sequence>MDAADLFRQAQSTVSKAREAKSIRARESSHESDDHSPRIAHTLTACCRCRQRKTRCDPNLPRCLPCERAGAICEYFDTIKGKKISRTYVIRLQDKVRALENELGQYTEEEGLPHNTEDIVRPGGLVRLDEDDETPRFLGPSSGIAMTRLVMEEAKKYTDSRSIRELVPEVRYRRSPMPSPEASTGRKKSYPMISAVPALSLPSRLVADKLLEVFNQKAQYLMPTLHEPTLQKDMQEVFDGSNDPYKNFVVRMMLAIAMQKLDPQYAGLADSYYLAAMAYMEEVIRPKDIKTLQCLVLVALYSLLTPTRTAIYYIVGLATRLCQQLGLTEEKTITAGVSYGLVNPLQMDMRRRLSWIVLSMEFGLSHSMGRPNAFATGQDHIDVGFFEPVDDEYITAEGILPGPISEKKTVAIHFFRMRLLQGEIRRVLYQKKRPEPRSEDHPWYTQMEQKLQDWVDACPSSPPWSKPWFIGRHRTMIVTLLRPSPQVPKPSVRSAMMCYDASSTNIKSLSKQMETAMVDITWIFVLTLFQAVNTILWSISYPEVRALHAKEELEENVEIALDIILKCRERWPGTGAASQLYSKLTKACLKSYDANNYLRPSSALSVTSPALTDANSPSASETSSITASSVAYSSKQFQSPRPQFGNVFDQESEPISNFDYGPTFPPPQPSFRSGSIFASNSTMQTDRRFSYFPPELTQTHDLPNAWNPVNFGQQQQMPASPLPPPQMQQPIIADPAYLMQTQHLNFGSDYFGNQGYDTDMRNGSLSQQQQIELMESLETDGLAEIDQFMQGYENSNKL</sequence>
<keyword evidence="3" id="KW-0862">Zinc</keyword>
<dbReference type="GO" id="GO:0000981">
    <property type="term" value="F:DNA-binding transcription factor activity, RNA polymerase II-specific"/>
    <property type="evidence" value="ECO:0007669"/>
    <property type="project" value="InterPro"/>
</dbReference>
<gene>
    <name evidence="10" type="ORF">RCO7_08589</name>
</gene>
<dbReference type="SMART" id="SM00906">
    <property type="entry name" value="Fungal_trans"/>
    <property type="match status" value="1"/>
</dbReference>
<dbReference type="PROSITE" id="PS50048">
    <property type="entry name" value="ZN2_CY6_FUNGAL_2"/>
    <property type="match status" value="1"/>
</dbReference>
<name>A0A1E1JWT7_9HELO</name>
<dbReference type="PANTHER" id="PTHR47782">
    <property type="entry name" value="ZN(II)2CYS6 TRANSCRIPTION FACTOR (EUROFUNG)-RELATED"/>
    <property type="match status" value="1"/>
</dbReference>
<evidence type="ECO:0000256" key="6">
    <source>
        <dbReference type="ARBA" id="ARBA00023163"/>
    </source>
</evidence>
<evidence type="ECO:0000256" key="7">
    <source>
        <dbReference type="ARBA" id="ARBA00023242"/>
    </source>
</evidence>
<evidence type="ECO:0000313" key="11">
    <source>
        <dbReference type="Proteomes" id="UP000178129"/>
    </source>
</evidence>
<keyword evidence="2" id="KW-0479">Metal-binding</keyword>
<keyword evidence="4" id="KW-0805">Transcription regulation</keyword>
<dbReference type="GO" id="GO:0008270">
    <property type="term" value="F:zinc ion binding"/>
    <property type="evidence" value="ECO:0007669"/>
    <property type="project" value="InterPro"/>
</dbReference>
<dbReference type="Pfam" id="PF00172">
    <property type="entry name" value="Zn_clus"/>
    <property type="match status" value="1"/>
</dbReference>
<dbReference type="STRING" id="914237.A0A1E1JWT7"/>
<dbReference type="GO" id="GO:0043565">
    <property type="term" value="F:sequence-specific DNA binding"/>
    <property type="evidence" value="ECO:0007669"/>
    <property type="project" value="TreeGrafter"/>
</dbReference>
<evidence type="ECO:0000256" key="1">
    <source>
        <dbReference type="ARBA" id="ARBA00004123"/>
    </source>
</evidence>
<dbReference type="InterPro" id="IPR001138">
    <property type="entry name" value="Zn2Cys6_DnaBD"/>
</dbReference>
<dbReference type="InterPro" id="IPR052202">
    <property type="entry name" value="Yeast_MetPath_Reg"/>
</dbReference>
<organism evidence="10 11">
    <name type="scientific">Rhynchosporium graminicola</name>
    <dbReference type="NCBI Taxonomy" id="2792576"/>
    <lineage>
        <taxon>Eukaryota</taxon>
        <taxon>Fungi</taxon>
        <taxon>Dikarya</taxon>
        <taxon>Ascomycota</taxon>
        <taxon>Pezizomycotina</taxon>
        <taxon>Leotiomycetes</taxon>
        <taxon>Helotiales</taxon>
        <taxon>Ploettnerulaceae</taxon>
        <taxon>Rhynchosporium</taxon>
    </lineage>
</organism>
<dbReference type="GO" id="GO:0005634">
    <property type="term" value="C:nucleus"/>
    <property type="evidence" value="ECO:0007669"/>
    <property type="project" value="UniProtKB-SubCell"/>
</dbReference>
<dbReference type="Gene3D" id="4.10.240.10">
    <property type="entry name" value="Zn(2)-C6 fungal-type DNA-binding domain"/>
    <property type="match status" value="1"/>
</dbReference>
<dbReference type="InterPro" id="IPR036864">
    <property type="entry name" value="Zn2-C6_fun-type_DNA-bd_sf"/>
</dbReference>
<feature type="domain" description="Zn(2)-C6 fungal-type" evidence="9">
    <location>
        <begin position="45"/>
        <end position="75"/>
    </location>
</feature>
<keyword evidence="6" id="KW-0804">Transcription</keyword>
<comment type="subcellular location">
    <subcellularLocation>
        <location evidence="1">Nucleus</location>
    </subcellularLocation>
</comment>
<dbReference type="InterPro" id="IPR007219">
    <property type="entry name" value="XnlR_reg_dom"/>
</dbReference>
<dbReference type="EMBL" id="FJUW01000004">
    <property type="protein sequence ID" value="CZS90318.1"/>
    <property type="molecule type" value="Genomic_DNA"/>
</dbReference>
<evidence type="ECO:0000256" key="8">
    <source>
        <dbReference type="SAM" id="MobiDB-lite"/>
    </source>
</evidence>
<dbReference type="PROSITE" id="PS00463">
    <property type="entry name" value="ZN2_CY6_FUNGAL_1"/>
    <property type="match status" value="1"/>
</dbReference>
<dbReference type="SUPFAM" id="SSF57701">
    <property type="entry name" value="Zn2/Cys6 DNA-binding domain"/>
    <property type="match status" value="1"/>
</dbReference>
<evidence type="ECO:0000256" key="5">
    <source>
        <dbReference type="ARBA" id="ARBA00023125"/>
    </source>
</evidence>
<evidence type="ECO:0000259" key="9">
    <source>
        <dbReference type="PROSITE" id="PS50048"/>
    </source>
</evidence>
<dbReference type="GO" id="GO:0045944">
    <property type="term" value="P:positive regulation of transcription by RNA polymerase II"/>
    <property type="evidence" value="ECO:0007669"/>
    <property type="project" value="TreeGrafter"/>
</dbReference>
<comment type="caution">
    <text evidence="10">The sequence shown here is derived from an EMBL/GenBank/DDBJ whole genome shotgun (WGS) entry which is preliminary data.</text>
</comment>
<dbReference type="Proteomes" id="UP000178129">
    <property type="component" value="Unassembled WGS sequence"/>
</dbReference>
<keyword evidence="5" id="KW-0238">DNA-binding</keyword>
<evidence type="ECO:0000256" key="2">
    <source>
        <dbReference type="ARBA" id="ARBA00022723"/>
    </source>
</evidence>
<evidence type="ECO:0000256" key="3">
    <source>
        <dbReference type="ARBA" id="ARBA00022833"/>
    </source>
</evidence>
<protein>
    <submittedName>
        <fullName evidence="10">Related to purine utilization positive regulator</fullName>
    </submittedName>
</protein>
<keyword evidence="7" id="KW-0539">Nucleus</keyword>
<dbReference type="Pfam" id="PF04082">
    <property type="entry name" value="Fungal_trans"/>
    <property type="match status" value="1"/>
</dbReference>
<dbReference type="PANTHER" id="PTHR47782:SF8">
    <property type="entry name" value="ZN(II)2CYS6 TRANSCRIPTION FACTOR (EUROFUNG)"/>
    <property type="match status" value="1"/>
</dbReference>
<keyword evidence="11" id="KW-1185">Reference proteome</keyword>
<dbReference type="CDD" id="cd12148">
    <property type="entry name" value="fungal_TF_MHR"/>
    <property type="match status" value="1"/>
</dbReference>
<reference evidence="11" key="1">
    <citation type="submission" date="2016-03" db="EMBL/GenBank/DDBJ databases">
        <authorList>
            <person name="Ploux O."/>
        </authorList>
    </citation>
    <scope>NUCLEOTIDE SEQUENCE [LARGE SCALE GENOMIC DNA]</scope>
    <source>
        <strain evidence="11">UK7</strain>
    </source>
</reference>
<dbReference type="AlphaFoldDB" id="A0A1E1JWT7"/>
<proteinExistence type="predicted"/>
<dbReference type="SMART" id="SM00066">
    <property type="entry name" value="GAL4"/>
    <property type="match status" value="1"/>
</dbReference>
<dbReference type="InParanoid" id="A0A1E1JWT7"/>